<sequence>MLNFAACIGALHVTCAERFPGHIPSKAKVDEGEPNIDIVTFGGGAVVRLIEQKCGCVTMDGCREIMSGSKVDLEVIGGDGKEGNGSQFGNGLKCLEG</sequence>
<organism evidence="1 2">
    <name type="scientific">Malus domestica</name>
    <name type="common">Apple</name>
    <name type="synonym">Pyrus malus</name>
    <dbReference type="NCBI Taxonomy" id="3750"/>
    <lineage>
        <taxon>Eukaryota</taxon>
        <taxon>Viridiplantae</taxon>
        <taxon>Streptophyta</taxon>
        <taxon>Embryophyta</taxon>
        <taxon>Tracheophyta</taxon>
        <taxon>Spermatophyta</taxon>
        <taxon>Magnoliopsida</taxon>
        <taxon>eudicotyledons</taxon>
        <taxon>Gunneridae</taxon>
        <taxon>Pentapetalae</taxon>
        <taxon>rosids</taxon>
        <taxon>fabids</taxon>
        <taxon>Rosales</taxon>
        <taxon>Rosaceae</taxon>
        <taxon>Amygdaloideae</taxon>
        <taxon>Maleae</taxon>
        <taxon>Malus</taxon>
    </lineage>
</organism>
<name>A0A498IQX3_MALDO</name>
<evidence type="ECO:0000313" key="1">
    <source>
        <dbReference type="EMBL" id="RXH85736.1"/>
    </source>
</evidence>
<dbReference type="Proteomes" id="UP000290289">
    <property type="component" value="Chromosome 10"/>
</dbReference>
<comment type="caution">
    <text evidence="1">The sequence shown here is derived from an EMBL/GenBank/DDBJ whole genome shotgun (WGS) entry which is preliminary data.</text>
</comment>
<keyword evidence="2" id="KW-1185">Reference proteome</keyword>
<protein>
    <submittedName>
        <fullName evidence="1">Uncharacterized protein</fullName>
    </submittedName>
</protein>
<proteinExistence type="predicted"/>
<accession>A0A498IQX3</accession>
<dbReference type="EMBL" id="RDQH01000336">
    <property type="protein sequence ID" value="RXH85736.1"/>
    <property type="molecule type" value="Genomic_DNA"/>
</dbReference>
<evidence type="ECO:0000313" key="2">
    <source>
        <dbReference type="Proteomes" id="UP000290289"/>
    </source>
</evidence>
<dbReference type="AlphaFoldDB" id="A0A498IQX3"/>
<reference evidence="1 2" key="1">
    <citation type="submission" date="2018-10" db="EMBL/GenBank/DDBJ databases">
        <title>A high-quality apple genome assembly.</title>
        <authorList>
            <person name="Hu J."/>
        </authorList>
    </citation>
    <scope>NUCLEOTIDE SEQUENCE [LARGE SCALE GENOMIC DNA]</scope>
    <source>
        <strain evidence="2">cv. HFTH1</strain>
        <tissue evidence="1">Young leaf</tissue>
    </source>
</reference>
<gene>
    <name evidence="1" type="ORF">DVH24_009557</name>
</gene>